<organism evidence="2 3">
    <name type="scientific">Microthyrium microscopicum</name>
    <dbReference type="NCBI Taxonomy" id="703497"/>
    <lineage>
        <taxon>Eukaryota</taxon>
        <taxon>Fungi</taxon>
        <taxon>Dikarya</taxon>
        <taxon>Ascomycota</taxon>
        <taxon>Pezizomycotina</taxon>
        <taxon>Dothideomycetes</taxon>
        <taxon>Dothideomycetes incertae sedis</taxon>
        <taxon>Microthyriales</taxon>
        <taxon>Microthyriaceae</taxon>
        <taxon>Microthyrium</taxon>
    </lineage>
</organism>
<dbReference type="Gene3D" id="3.40.50.150">
    <property type="entry name" value="Vaccinia Virus protein VP39"/>
    <property type="match status" value="1"/>
</dbReference>
<evidence type="ECO:0000313" key="2">
    <source>
        <dbReference type="EMBL" id="KAF2672387.1"/>
    </source>
</evidence>
<feature type="compositionally biased region" description="Basic and acidic residues" evidence="1">
    <location>
        <begin position="1"/>
        <end position="12"/>
    </location>
</feature>
<proteinExistence type="predicted"/>
<dbReference type="EMBL" id="MU004232">
    <property type="protein sequence ID" value="KAF2672387.1"/>
    <property type="molecule type" value="Genomic_DNA"/>
</dbReference>
<sequence length="367" mass="41257">MSARETEHEHNRPATPLETDSGPSSLGDDADSAISDIKSTGRTESLASSAYAYQFKDGRRYHGYDAGVYMLPNDEAEQDRLDLQHHVFRISVDGKLFLAPIPKDVQSVLDVGCGTGIWTIEFADDYPNASVLGVDLSPIQPAYVPVNCSFRVDNVETDWVHEETYDFIHSRAMVAALKDWPGFIQQAFDHLNPGGYLEMQDVSFPTGCNNPEDEAISRVRDYGDVMLEAGKRIGLDFEAPEKWREWLEAAGFVDIHMKWVNWPIGPWAKHQKNKILGRFTYLDFYDAIEAAGPLVIAALGKTQEEVQTLIDDSRAEFKAQKIRLYQRVCFCYARKPENTQEEEVPSVIDVEAENKQIADLEAAKATT</sequence>
<accession>A0A6A6ULQ5</accession>
<evidence type="ECO:0000313" key="3">
    <source>
        <dbReference type="Proteomes" id="UP000799302"/>
    </source>
</evidence>
<keyword evidence="3" id="KW-1185">Reference proteome</keyword>
<gene>
    <name evidence="2" type="ORF">BT63DRAFT_422854</name>
</gene>
<dbReference type="SUPFAM" id="SSF53335">
    <property type="entry name" value="S-adenosyl-L-methionine-dependent methyltransferases"/>
    <property type="match status" value="1"/>
</dbReference>
<dbReference type="Proteomes" id="UP000799302">
    <property type="component" value="Unassembled WGS sequence"/>
</dbReference>
<keyword evidence="2" id="KW-0808">Transferase</keyword>
<dbReference type="GO" id="GO:0008168">
    <property type="term" value="F:methyltransferase activity"/>
    <property type="evidence" value="ECO:0007669"/>
    <property type="project" value="UniProtKB-KW"/>
</dbReference>
<dbReference type="OrthoDB" id="2013972at2759"/>
<keyword evidence="2" id="KW-0489">Methyltransferase</keyword>
<dbReference type="PANTHER" id="PTHR43591:SF31">
    <property type="entry name" value="LAEA-LIKE, PUTATIVE (AFU_ORTHOLOGUE AFUA_8G01930)-RELATED"/>
    <property type="match status" value="1"/>
</dbReference>
<dbReference type="GO" id="GO:0032259">
    <property type="term" value="P:methylation"/>
    <property type="evidence" value="ECO:0007669"/>
    <property type="project" value="UniProtKB-KW"/>
</dbReference>
<dbReference type="Pfam" id="PF13489">
    <property type="entry name" value="Methyltransf_23"/>
    <property type="match status" value="1"/>
</dbReference>
<feature type="region of interest" description="Disordered" evidence="1">
    <location>
        <begin position="1"/>
        <end position="35"/>
    </location>
</feature>
<dbReference type="PANTHER" id="PTHR43591">
    <property type="entry name" value="METHYLTRANSFERASE"/>
    <property type="match status" value="1"/>
</dbReference>
<name>A0A6A6ULQ5_9PEZI</name>
<reference evidence="2" key="1">
    <citation type="journal article" date="2020" name="Stud. Mycol.">
        <title>101 Dothideomycetes genomes: a test case for predicting lifestyles and emergence of pathogens.</title>
        <authorList>
            <person name="Haridas S."/>
            <person name="Albert R."/>
            <person name="Binder M."/>
            <person name="Bloem J."/>
            <person name="Labutti K."/>
            <person name="Salamov A."/>
            <person name="Andreopoulos B."/>
            <person name="Baker S."/>
            <person name="Barry K."/>
            <person name="Bills G."/>
            <person name="Bluhm B."/>
            <person name="Cannon C."/>
            <person name="Castanera R."/>
            <person name="Culley D."/>
            <person name="Daum C."/>
            <person name="Ezra D."/>
            <person name="Gonzalez J."/>
            <person name="Henrissat B."/>
            <person name="Kuo A."/>
            <person name="Liang C."/>
            <person name="Lipzen A."/>
            <person name="Lutzoni F."/>
            <person name="Magnuson J."/>
            <person name="Mondo S."/>
            <person name="Nolan M."/>
            <person name="Ohm R."/>
            <person name="Pangilinan J."/>
            <person name="Park H.-J."/>
            <person name="Ramirez L."/>
            <person name="Alfaro M."/>
            <person name="Sun H."/>
            <person name="Tritt A."/>
            <person name="Yoshinaga Y."/>
            <person name="Zwiers L.-H."/>
            <person name="Turgeon B."/>
            <person name="Goodwin S."/>
            <person name="Spatafora J."/>
            <person name="Crous P."/>
            <person name="Grigoriev I."/>
        </authorList>
    </citation>
    <scope>NUCLEOTIDE SEQUENCE</scope>
    <source>
        <strain evidence="2">CBS 115976</strain>
    </source>
</reference>
<protein>
    <submittedName>
        <fullName evidence="2">S-adenosyl-L-methionine-dependent methyltransferase</fullName>
    </submittedName>
</protein>
<dbReference type="InterPro" id="IPR029063">
    <property type="entry name" value="SAM-dependent_MTases_sf"/>
</dbReference>
<dbReference type="CDD" id="cd02440">
    <property type="entry name" value="AdoMet_MTases"/>
    <property type="match status" value="1"/>
</dbReference>
<dbReference type="AlphaFoldDB" id="A0A6A6ULQ5"/>
<evidence type="ECO:0000256" key="1">
    <source>
        <dbReference type="SAM" id="MobiDB-lite"/>
    </source>
</evidence>